<comment type="caution">
    <text evidence="2">The sequence shown here is derived from an EMBL/GenBank/DDBJ whole genome shotgun (WGS) entry which is preliminary data.</text>
</comment>
<evidence type="ECO:0000259" key="1">
    <source>
        <dbReference type="PROSITE" id="PS51186"/>
    </source>
</evidence>
<protein>
    <recommendedName>
        <fullName evidence="1">N-acetyltransferase domain-containing protein</fullName>
    </recommendedName>
</protein>
<dbReference type="GO" id="GO:0016747">
    <property type="term" value="F:acyltransferase activity, transferring groups other than amino-acyl groups"/>
    <property type="evidence" value="ECO:0007669"/>
    <property type="project" value="InterPro"/>
</dbReference>
<name>A0A644XCT3_9ZZZZ</name>
<dbReference type="Gene3D" id="3.40.630.30">
    <property type="match status" value="1"/>
</dbReference>
<dbReference type="Pfam" id="PF00583">
    <property type="entry name" value="Acetyltransf_1"/>
    <property type="match status" value="1"/>
</dbReference>
<dbReference type="InterPro" id="IPR016181">
    <property type="entry name" value="Acyl_CoA_acyltransferase"/>
</dbReference>
<evidence type="ECO:0000313" key="2">
    <source>
        <dbReference type="EMBL" id="MPM13909.1"/>
    </source>
</evidence>
<dbReference type="EMBL" id="VSSQ01002192">
    <property type="protein sequence ID" value="MPM13909.1"/>
    <property type="molecule type" value="Genomic_DNA"/>
</dbReference>
<dbReference type="SUPFAM" id="SSF55729">
    <property type="entry name" value="Acyl-CoA N-acyltransferases (Nat)"/>
    <property type="match status" value="1"/>
</dbReference>
<feature type="domain" description="N-acetyltransferase" evidence="1">
    <location>
        <begin position="1"/>
        <end position="200"/>
    </location>
</feature>
<organism evidence="2">
    <name type="scientific">bioreactor metagenome</name>
    <dbReference type="NCBI Taxonomy" id="1076179"/>
    <lineage>
        <taxon>unclassified sequences</taxon>
        <taxon>metagenomes</taxon>
        <taxon>ecological metagenomes</taxon>
    </lineage>
</organism>
<accession>A0A644XCT3</accession>
<sequence length="202" mass="23464">MKFKILRDKNSVPDVVKIHIQTFKGFFLTFLGEGFLNQLYSGFLEHKNSNILVAVDEDNNVIGFLAYSENMSEFYKFLIKSRLVKFAWYSLIAFFRNPCIAFRLLRAFLYSKSAERAEKYVELSSIGILPERKKQGTGTGLIKTLITMIDSSEFEYIKLETDKYNNDSVNAFYLNCGFELDNSYNTAEGRAMNEYKLYLKEL</sequence>
<dbReference type="AlphaFoldDB" id="A0A644XCT3"/>
<dbReference type="PROSITE" id="PS51186">
    <property type="entry name" value="GNAT"/>
    <property type="match status" value="1"/>
</dbReference>
<gene>
    <name evidence="2" type="ORF">SDC9_60269</name>
</gene>
<dbReference type="InterPro" id="IPR000182">
    <property type="entry name" value="GNAT_dom"/>
</dbReference>
<proteinExistence type="predicted"/>
<reference evidence="2" key="1">
    <citation type="submission" date="2019-08" db="EMBL/GenBank/DDBJ databases">
        <authorList>
            <person name="Kucharzyk K."/>
            <person name="Murdoch R.W."/>
            <person name="Higgins S."/>
            <person name="Loffler F."/>
        </authorList>
    </citation>
    <scope>NUCLEOTIDE SEQUENCE</scope>
</reference>